<feature type="compositionally biased region" description="Gly residues" evidence="1">
    <location>
        <begin position="44"/>
        <end position="56"/>
    </location>
</feature>
<protein>
    <submittedName>
        <fullName evidence="2">Uncharacterized protein</fullName>
    </submittedName>
</protein>
<name>A0ABP5DJJ8_9ACTN</name>
<gene>
    <name evidence="2" type="ORF">GCM10009838_48270</name>
</gene>
<evidence type="ECO:0000313" key="3">
    <source>
        <dbReference type="Proteomes" id="UP001499854"/>
    </source>
</evidence>
<proteinExistence type="predicted"/>
<accession>A0ABP5DJJ8</accession>
<keyword evidence="3" id="KW-1185">Reference proteome</keyword>
<sequence length="111" mass="11853">MDRLSEFGLDPGFEALFEDRAGVAPAVDAEARFDDRLQQVRGQPVGGDAGTAGGGAESQPRADAPRRRDNRASRRRGAEWGCSSEDTASLVSGGEPPAAERRCESRIRPIV</sequence>
<feature type="compositionally biased region" description="Basic and acidic residues" evidence="1">
    <location>
        <begin position="63"/>
        <end position="78"/>
    </location>
</feature>
<dbReference type="Proteomes" id="UP001499854">
    <property type="component" value="Unassembled WGS sequence"/>
</dbReference>
<evidence type="ECO:0000313" key="2">
    <source>
        <dbReference type="EMBL" id="GAA1981377.1"/>
    </source>
</evidence>
<feature type="compositionally biased region" description="Basic and acidic residues" evidence="1">
    <location>
        <begin position="98"/>
        <end position="111"/>
    </location>
</feature>
<comment type="caution">
    <text evidence="2">The sequence shown here is derived from an EMBL/GenBank/DDBJ whole genome shotgun (WGS) entry which is preliminary data.</text>
</comment>
<feature type="region of interest" description="Disordered" evidence="1">
    <location>
        <begin position="34"/>
        <end position="111"/>
    </location>
</feature>
<organism evidence="2 3">
    <name type="scientific">Catenulispora subtropica</name>
    <dbReference type="NCBI Taxonomy" id="450798"/>
    <lineage>
        <taxon>Bacteria</taxon>
        <taxon>Bacillati</taxon>
        <taxon>Actinomycetota</taxon>
        <taxon>Actinomycetes</taxon>
        <taxon>Catenulisporales</taxon>
        <taxon>Catenulisporaceae</taxon>
        <taxon>Catenulispora</taxon>
    </lineage>
</organism>
<dbReference type="EMBL" id="BAAAQM010000028">
    <property type="protein sequence ID" value="GAA1981377.1"/>
    <property type="molecule type" value="Genomic_DNA"/>
</dbReference>
<evidence type="ECO:0000256" key="1">
    <source>
        <dbReference type="SAM" id="MobiDB-lite"/>
    </source>
</evidence>
<reference evidence="3" key="1">
    <citation type="journal article" date="2019" name="Int. J. Syst. Evol. Microbiol.">
        <title>The Global Catalogue of Microorganisms (GCM) 10K type strain sequencing project: providing services to taxonomists for standard genome sequencing and annotation.</title>
        <authorList>
            <consortium name="The Broad Institute Genomics Platform"/>
            <consortium name="The Broad Institute Genome Sequencing Center for Infectious Disease"/>
            <person name="Wu L."/>
            <person name="Ma J."/>
        </authorList>
    </citation>
    <scope>NUCLEOTIDE SEQUENCE [LARGE SCALE GENOMIC DNA]</scope>
    <source>
        <strain evidence="3">JCM 16013</strain>
    </source>
</reference>